<protein>
    <recommendedName>
        <fullName evidence="5">Fibronectin type-III domain-containing protein</fullName>
    </recommendedName>
</protein>
<dbReference type="Gene3D" id="2.60.40.10">
    <property type="entry name" value="Immunoglobulins"/>
    <property type="match status" value="1"/>
</dbReference>
<dbReference type="InterPro" id="IPR013783">
    <property type="entry name" value="Ig-like_fold"/>
</dbReference>
<evidence type="ECO:0008006" key="5">
    <source>
        <dbReference type="Google" id="ProtNLM"/>
    </source>
</evidence>
<keyword evidence="1" id="KW-1133">Transmembrane helix</keyword>
<dbReference type="VEuPathDB" id="CryptoDB:Vbra_19271"/>
<dbReference type="EMBL" id="CDMY01000938">
    <property type="protein sequence ID" value="CEM37442.1"/>
    <property type="molecule type" value="Genomic_DNA"/>
</dbReference>
<gene>
    <name evidence="3" type="ORF">Vbra_19271</name>
</gene>
<organism evidence="3 4">
    <name type="scientific">Vitrella brassicaformis (strain CCMP3155)</name>
    <dbReference type="NCBI Taxonomy" id="1169540"/>
    <lineage>
        <taxon>Eukaryota</taxon>
        <taxon>Sar</taxon>
        <taxon>Alveolata</taxon>
        <taxon>Colpodellida</taxon>
        <taxon>Vitrellaceae</taxon>
        <taxon>Vitrella</taxon>
    </lineage>
</organism>
<reference evidence="3 4" key="1">
    <citation type="submission" date="2014-11" db="EMBL/GenBank/DDBJ databases">
        <authorList>
            <person name="Zhu J."/>
            <person name="Qi W."/>
            <person name="Song R."/>
        </authorList>
    </citation>
    <scope>NUCLEOTIDE SEQUENCE [LARGE SCALE GENOMIC DNA]</scope>
</reference>
<dbReference type="OMA" id="RITECEE"/>
<proteinExistence type="predicted"/>
<feature type="transmembrane region" description="Helical" evidence="1">
    <location>
        <begin position="242"/>
        <end position="261"/>
    </location>
</feature>
<dbReference type="InParanoid" id="A0A0G4H1G7"/>
<keyword evidence="1" id="KW-0472">Membrane</keyword>
<evidence type="ECO:0000256" key="2">
    <source>
        <dbReference type="SAM" id="SignalP"/>
    </source>
</evidence>
<evidence type="ECO:0000313" key="4">
    <source>
        <dbReference type="Proteomes" id="UP000041254"/>
    </source>
</evidence>
<keyword evidence="2" id="KW-0732">Signal</keyword>
<name>A0A0G4H1G7_VITBC</name>
<keyword evidence="4" id="KW-1185">Reference proteome</keyword>
<evidence type="ECO:0000313" key="3">
    <source>
        <dbReference type="EMBL" id="CEM37442.1"/>
    </source>
</evidence>
<dbReference type="AlphaFoldDB" id="A0A0G4H1G7"/>
<accession>A0A0G4H1G7</accession>
<dbReference type="OrthoDB" id="4350at2759"/>
<sequence>MSSSRVAAVFVSVASALSLADAFNPLRPPAVSLSRSALANDGRSRARRSSGGSTAAFATEVEVEVTEDDIKDFKRKFKAQMIAPDGKPYAPWMMQQMEAAGLTQEEAIVAFIKRNKIKEMNAQTKKIRSAAEINENIKLTQIADDEVLIEWSTEEEKDVVGFKIFRRPIAGDDFTLVNSYETFDALKSKGAMGGVYRIIEDELTSGEWVYKVTAITSQGRSDDVALGNVQVLTADERNKQRLLTIGVLGAAALMIVAFFFADQPNLS</sequence>
<feature type="chain" id="PRO_5005190833" description="Fibronectin type-III domain-containing protein" evidence="2">
    <location>
        <begin position="23"/>
        <end position="267"/>
    </location>
</feature>
<dbReference type="Proteomes" id="UP000041254">
    <property type="component" value="Unassembled WGS sequence"/>
</dbReference>
<evidence type="ECO:0000256" key="1">
    <source>
        <dbReference type="SAM" id="Phobius"/>
    </source>
</evidence>
<keyword evidence="1" id="KW-0812">Transmembrane</keyword>
<feature type="signal peptide" evidence="2">
    <location>
        <begin position="1"/>
        <end position="22"/>
    </location>
</feature>